<keyword evidence="1" id="KW-0175">Coiled coil</keyword>
<evidence type="ECO:0008006" key="3">
    <source>
        <dbReference type="Google" id="ProtNLM"/>
    </source>
</evidence>
<dbReference type="Gene3D" id="6.10.250.3150">
    <property type="match status" value="1"/>
</dbReference>
<sequence>MIYKYLRVVVVAVLLFVLAGMAVSAQNVTEQKNRKARLEKEIALLDKQLSDNADKSRSAVNSLTLLRQKISSKKELVAESDREIAVISGRIASKDREIRQMQDYLDTLSLYYSRLVKNAYINRDSKIWYMYILASDNLGQALRRMAYMKNLSSNLTRQGERIRDAKMEMEREMDSLAVLRSEAQVLRNKRVMEVKALQVDETQAQNLVNQLNRNKSKYQKELSAKKRQVEALNREIERLIASTMGGSSKSKTQIDVKLVCRLP</sequence>
<evidence type="ECO:0000313" key="2">
    <source>
        <dbReference type="EMBL" id="CRY95789.1"/>
    </source>
</evidence>
<feature type="coiled-coil region" evidence="1">
    <location>
        <begin position="148"/>
        <end position="242"/>
    </location>
</feature>
<name>A0A0H5Q323_9ZZZZ</name>
<feature type="coiled-coil region" evidence="1">
    <location>
        <begin position="21"/>
        <end position="55"/>
    </location>
</feature>
<dbReference type="AlphaFoldDB" id="A0A0H5Q323"/>
<organism evidence="2">
    <name type="scientific">uncultured prokaryote</name>
    <dbReference type="NCBI Taxonomy" id="198431"/>
    <lineage>
        <taxon>unclassified sequences</taxon>
        <taxon>environmental samples</taxon>
    </lineage>
</organism>
<dbReference type="EMBL" id="LN853379">
    <property type="protein sequence ID" value="CRY95789.1"/>
    <property type="molecule type" value="Genomic_DNA"/>
</dbReference>
<accession>A0A0H5Q323</accession>
<reference evidence="2" key="2">
    <citation type="submission" date="2015-07" db="EMBL/GenBank/DDBJ databases">
        <title>Plasmids, circular viruses and viroids from rat gut.</title>
        <authorList>
            <person name="Jorgensen T.J."/>
            <person name="Hansen M.A."/>
            <person name="Xu Z."/>
            <person name="Tabak M.A."/>
            <person name="Sorensen S.J."/>
            <person name="Hansen L.H."/>
        </authorList>
    </citation>
    <scope>NUCLEOTIDE SEQUENCE</scope>
    <source>
        <strain evidence="2">RGFK0770</strain>
    </source>
</reference>
<proteinExistence type="predicted"/>
<evidence type="ECO:0000256" key="1">
    <source>
        <dbReference type="SAM" id="Coils"/>
    </source>
</evidence>
<reference evidence="2" key="1">
    <citation type="submission" date="2015-06" db="EMBL/GenBank/DDBJ databases">
        <authorList>
            <person name="Joergensen T."/>
        </authorList>
    </citation>
    <scope>NUCLEOTIDE SEQUENCE</scope>
    <source>
        <strain evidence="2">RGFK0770</strain>
    </source>
</reference>
<protein>
    <recommendedName>
        <fullName evidence="3">Peptidase M23</fullName>
    </recommendedName>
</protein>